<keyword evidence="6" id="KW-0378">Hydrolase</keyword>
<evidence type="ECO:0000256" key="3">
    <source>
        <dbReference type="ARBA" id="ARBA00007353"/>
    </source>
</evidence>
<protein>
    <recommendedName>
        <fullName evidence="11">Purine nucleoside phosphorylase</fullName>
    </recommendedName>
</protein>
<dbReference type="Gene3D" id="3.60.140.10">
    <property type="entry name" value="CNF1/YfiH-like putative cysteine hydrolases"/>
    <property type="match status" value="1"/>
</dbReference>
<evidence type="ECO:0000256" key="6">
    <source>
        <dbReference type="ARBA" id="ARBA00022801"/>
    </source>
</evidence>
<evidence type="ECO:0000256" key="9">
    <source>
        <dbReference type="ARBA" id="ARBA00048968"/>
    </source>
</evidence>
<name>A0A1G6ZIE0_PEPNI</name>
<evidence type="ECO:0000256" key="5">
    <source>
        <dbReference type="ARBA" id="ARBA00022723"/>
    </source>
</evidence>
<evidence type="ECO:0000256" key="10">
    <source>
        <dbReference type="ARBA" id="ARBA00049893"/>
    </source>
</evidence>
<dbReference type="OrthoDB" id="4279at2"/>
<reference evidence="12 13" key="1">
    <citation type="submission" date="2016-10" db="EMBL/GenBank/DDBJ databases">
        <authorList>
            <person name="de Groot N.N."/>
        </authorList>
    </citation>
    <scope>NUCLEOTIDE SEQUENCE [LARGE SCALE GENOMIC DNA]</scope>
    <source>
        <strain evidence="12 13">DSM 20475</strain>
    </source>
</reference>
<dbReference type="CDD" id="cd16833">
    <property type="entry name" value="YfiH"/>
    <property type="match status" value="1"/>
</dbReference>
<comment type="catalytic activity">
    <reaction evidence="9">
        <text>adenosine + phosphate = alpha-D-ribose 1-phosphate + adenine</text>
        <dbReference type="Rhea" id="RHEA:27642"/>
        <dbReference type="ChEBI" id="CHEBI:16335"/>
        <dbReference type="ChEBI" id="CHEBI:16708"/>
        <dbReference type="ChEBI" id="CHEBI:43474"/>
        <dbReference type="ChEBI" id="CHEBI:57720"/>
        <dbReference type="EC" id="2.4.2.1"/>
    </reaction>
    <physiologicalReaction direction="left-to-right" evidence="9">
        <dbReference type="Rhea" id="RHEA:27643"/>
    </physiologicalReaction>
</comment>
<comment type="catalytic activity">
    <reaction evidence="10">
        <text>S-methyl-5'-thioadenosine + phosphate = 5-(methylsulfanyl)-alpha-D-ribose 1-phosphate + adenine</text>
        <dbReference type="Rhea" id="RHEA:11852"/>
        <dbReference type="ChEBI" id="CHEBI:16708"/>
        <dbReference type="ChEBI" id="CHEBI:17509"/>
        <dbReference type="ChEBI" id="CHEBI:43474"/>
        <dbReference type="ChEBI" id="CHEBI:58533"/>
        <dbReference type="EC" id="2.4.2.28"/>
    </reaction>
    <physiologicalReaction direction="left-to-right" evidence="10">
        <dbReference type="Rhea" id="RHEA:11853"/>
    </physiologicalReaction>
</comment>
<evidence type="ECO:0000256" key="2">
    <source>
        <dbReference type="ARBA" id="ARBA00003215"/>
    </source>
</evidence>
<evidence type="ECO:0000256" key="1">
    <source>
        <dbReference type="ARBA" id="ARBA00000553"/>
    </source>
</evidence>
<evidence type="ECO:0000313" key="13">
    <source>
        <dbReference type="Proteomes" id="UP000198995"/>
    </source>
</evidence>
<dbReference type="NCBIfam" id="TIGR00726">
    <property type="entry name" value="peptidoglycan editing factor PgeF"/>
    <property type="match status" value="1"/>
</dbReference>
<dbReference type="EMBL" id="FNAF01000013">
    <property type="protein sequence ID" value="SDE02077.1"/>
    <property type="molecule type" value="Genomic_DNA"/>
</dbReference>
<dbReference type="SUPFAM" id="SSF64438">
    <property type="entry name" value="CNF1/YfiH-like putative cysteine hydrolases"/>
    <property type="match status" value="1"/>
</dbReference>
<proteinExistence type="inferred from homology"/>
<keyword evidence="7" id="KW-0862">Zinc</keyword>
<keyword evidence="5" id="KW-0479">Metal-binding</keyword>
<evidence type="ECO:0000256" key="4">
    <source>
        <dbReference type="ARBA" id="ARBA00022679"/>
    </source>
</evidence>
<dbReference type="AlphaFoldDB" id="A0A1G6ZIE0"/>
<dbReference type="PANTHER" id="PTHR30616">
    <property type="entry name" value="UNCHARACTERIZED PROTEIN YFIH"/>
    <property type="match status" value="1"/>
</dbReference>
<organism evidence="12 13">
    <name type="scientific">Peptococcus niger</name>
    <dbReference type="NCBI Taxonomy" id="2741"/>
    <lineage>
        <taxon>Bacteria</taxon>
        <taxon>Bacillati</taxon>
        <taxon>Bacillota</taxon>
        <taxon>Clostridia</taxon>
        <taxon>Eubacteriales</taxon>
        <taxon>Peptococcaceae</taxon>
        <taxon>Peptococcus</taxon>
    </lineage>
</organism>
<evidence type="ECO:0000256" key="7">
    <source>
        <dbReference type="ARBA" id="ARBA00022833"/>
    </source>
</evidence>
<dbReference type="InterPro" id="IPR003730">
    <property type="entry name" value="Cu_polyphenol_OxRdtase"/>
</dbReference>
<comment type="catalytic activity">
    <reaction evidence="1">
        <text>inosine + phosphate = alpha-D-ribose 1-phosphate + hypoxanthine</text>
        <dbReference type="Rhea" id="RHEA:27646"/>
        <dbReference type="ChEBI" id="CHEBI:17368"/>
        <dbReference type="ChEBI" id="CHEBI:17596"/>
        <dbReference type="ChEBI" id="CHEBI:43474"/>
        <dbReference type="ChEBI" id="CHEBI:57720"/>
        <dbReference type="EC" id="2.4.2.1"/>
    </reaction>
    <physiologicalReaction direction="left-to-right" evidence="1">
        <dbReference type="Rhea" id="RHEA:27647"/>
    </physiologicalReaction>
</comment>
<keyword evidence="4" id="KW-0808">Transferase</keyword>
<evidence type="ECO:0000313" key="12">
    <source>
        <dbReference type="EMBL" id="SDE02077.1"/>
    </source>
</evidence>
<dbReference type="RefSeq" id="WP_091792287.1">
    <property type="nucleotide sequence ID" value="NZ_FNAF01000013.1"/>
</dbReference>
<comment type="similarity">
    <text evidence="3 11">Belongs to the purine nucleoside phosphorylase YfiH/LACC1 family.</text>
</comment>
<accession>A0A1G6ZIE0</accession>
<dbReference type="GO" id="GO:0016787">
    <property type="term" value="F:hydrolase activity"/>
    <property type="evidence" value="ECO:0007669"/>
    <property type="project" value="UniProtKB-KW"/>
</dbReference>
<dbReference type="Proteomes" id="UP000198995">
    <property type="component" value="Unassembled WGS sequence"/>
</dbReference>
<comment type="catalytic activity">
    <reaction evidence="8">
        <text>adenosine + H2O + H(+) = inosine + NH4(+)</text>
        <dbReference type="Rhea" id="RHEA:24408"/>
        <dbReference type="ChEBI" id="CHEBI:15377"/>
        <dbReference type="ChEBI" id="CHEBI:15378"/>
        <dbReference type="ChEBI" id="CHEBI:16335"/>
        <dbReference type="ChEBI" id="CHEBI:17596"/>
        <dbReference type="ChEBI" id="CHEBI:28938"/>
        <dbReference type="EC" id="3.5.4.4"/>
    </reaction>
    <physiologicalReaction direction="left-to-right" evidence="8">
        <dbReference type="Rhea" id="RHEA:24409"/>
    </physiologicalReaction>
</comment>
<dbReference type="GO" id="GO:0017061">
    <property type="term" value="F:S-methyl-5-thioadenosine phosphorylase activity"/>
    <property type="evidence" value="ECO:0007669"/>
    <property type="project" value="UniProtKB-EC"/>
</dbReference>
<keyword evidence="13" id="KW-1185">Reference proteome</keyword>
<dbReference type="InterPro" id="IPR011324">
    <property type="entry name" value="Cytotoxic_necrot_fac-like_cat"/>
</dbReference>
<evidence type="ECO:0000256" key="8">
    <source>
        <dbReference type="ARBA" id="ARBA00047989"/>
    </source>
</evidence>
<dbReference type="Pfam" id="PF02578">
    <property type="entry name" value="Cu-oxidase_4"/>
    <property type="match status" value="1"/>
</dbReference>
<comment type="function">
    <text evidence="2">Purine nucleoside enzyme that catalyzes the phosphorolysis of adenosine and inosine nucleosides, yielding D-ribose 1-phosphate and the respective free bases, adenine and hypoxanthine. Also catalyzes the phosphorolysis of S-methyl-5'-thioadenosine into adenine and S-methyl-5-thio-alpha-D-ribose 1-phosphate. Also has adenosine deaminase activity.</text>
</comment>
<dbReference type="STRING" id="2741.SAMN04489866_11331"/>
<dbReference type="InterPro" id="IPR038371">
    <property type="entry name" value="Cu_polyphenol_OxRdtase_sf"/>
</dbReference>
<sequence length="274" mass="30039">MVELKTNGKITWLDIPEWQRHRGFVHAFSTRLGGVSPHPYRGLNLGLKTADDAANVRANRSLFMGEFGISADEAVSLSFVHSNEVAYIGAEDRGTGFLSVDSSSAEADGMITQAERCALFLTFADCPPVLFFDPIHRAIGACHAGWRGTLAGIAAKTARAMQLYFESDPARLEVVIGPCIAQEAFEVSTEVIEEVMAHSGDWMDLLKQSSNGERALFDIRRALTWQLEAAGVLPTNIGHVDLCTFARQDLFFSHRRSAGETGRMGAFIMLDSQR</sequence>
<evidence type="ECO:0000256" key="11">
    <source>
        <dbReference type="RuleBase" id="RU361274"/>
    </source>
</evidence>
<dbReference type="GO" id="GO:0005507">
    <property type="term" value="F:copper ion binding"/>
    <property type="evidence" value="ECO:0007669"/>
    <property type="project" value="TreeGrafter"/>
</dbReference>
<dbReference type="PANTHER" id="PTHR30616:SF2">
    <property type="entry name" value="PURINE NUCLEOSIDE PHOSPHORYLASE LACC1"/>
    <property type="match status" value="1"/>
</dbReference>
<gene>
    <name evidence="12" type="ORF">SAMN04489866_11331</name>
</gene>